<keyword evidence="9" id="KW-1185">Reference proteome</keyword>
<comment type="similarity">
    <text evidence="1">Belongs to the sigma-70 factor family. ECF subfamily.</text>
</comment>
<accession>A0A238KRI7</accession>
<evidence type="ECO:0000256" key="5">
    <source>
        <dbReference type="ARBA" id="ARBA00023163"/>
    </source>
</evidence>
<dbReference type="SUPFAM" id="SSF88946">
    <property type="entry name" value="Sigma2 domain of RNA polymerase sigma factors"/>
    <property type="match status" value="1"/>
</dbReference>
<evidence type="ECO:0000256" key="1">
    <source>
        <dbReference type="ARBA" id="ARBA00010641"/>
    </source>
</evidence>
<evidence type="ECO:0000259" key="7">
    <source>
        <dbReference type="Pfam" id="PF04545"/>
    </source>
</evidence>
<gene>
    <name evidence="8" type="primary">sigW</name>
    <name evidence="8" type="ORF">COL8621_02800</name>
</gene>
<dbReference type="Gene3D" id="1.10.1740.10">
    <property type="match status" value="1"/>
</dbReference>
<keyword evidence="3" id="KW-0731">Sigma factor</keyword>
<evidence type="ECO:0000259" key="6">
    <source>
        <dbReference type="Pfam" id="PF04542"/>
    </source>
</evidence>
<dbReference type="SUPFAM" id="SSF88659">
    <property type="entry name" value="Sigma3 and sigma4 domains of RNA polymerase sigma factors"/>
    <property type="match status" value="1"/>
</dbReference>
<keyword evidence="5" id="KW-0804">Transcription</keyword>
<dbReference type="EMBL" id="FXYE01000002">
    <property type="protein sequence ID" value="SMX45449.1"/>
    <property type="molecule type" value="Genomic_DNA"/>
</dbReference>
<evidence type="ECO:0000256" key="2">
    <source>
        <dbReference type="ARBA" id="ARBA00023015"/>
    </source>
</evidence>
<feature type="domain" description="RNA polymerase sigma-70 region 2" evidence="6">
    <location>
        <begin position="28"/>
        <end position="91"/>
    </location>
</feature>
<reference evidence="9" key="1">
    <citation type="submission" date="2017-05" db="EMBL/GenBank/DDBJ databases">
        <authorList>
            <person name="Rodrigo-Torres L."/>
            <person name="Arahal R. D."/>
            <person name="Lucena T."/>
        </authorList>
    </citation>
    <scope>NUCLEOTIDE SEQUENCE [LARGE SCALE GENOMIC DNA]</scope>
    <source>
        <strain evidence="9">CECT 8621</strain>
    </source>
</reference>
<sequence length="181" mass="20284">MRMNTSDEALAIAAANGDRDAFAALLSRQYDRLFAFAFRLTGTRHDAEDLTQDICAALPGKLRNFRADARFTTWLYRVAVNAAHDRRRRAATHARAADGWGDWEVNRQASNQEAATQLDWLTKAMSTLPDDLRDTVALTLGEELTQSETAQVLGLSEGTIAWRMAQVKDHLRALHQKEEQA</sequence>
<dbReference type="GO" id="GO:0006352">
    <property type="term" value="P:DNA-templated transcription initiation"/>
    <property type="evidence" value="ECO:0007669"/>
    <property type="project" value="InterPro"/>
</dbReference>
<evidence type="ECO:0000313" key="8">
    <source>
        <dbReference type="EMBL" id="SMX45449.1"/>
    </source>
</evidence>
<dbReference type="Gene3D" id="1.10.10.10">
    <property type="entry name" value="Winged helix-like DNA-binding domain superfamily/Winged helix DNA-binding domain"/>
    <property type="match status" value="1"/>
</dbReference>
<evidence type="ECO:0000256" key="3">
    <source>
        <dbReference type="ARBA" id="ARBA00023082"/>
    </source>
</evidence>
<organism evidence="8 9">
    <name type="scientific">Actibacterium lipolyticum</name>
    <dbReference type="NCBI Taxonomy" id="1524263"/>
    <lineage>
        <taxon>Bacteria</taxon>
        <taxon>Pseudomonadati</taxon>
        <taxon>Pseudomonadota</taxon>
        <taxon>Alphaproteobacteria</taxon>
        <taxon>Rhodobacterales</taxon>
        <taxon>Roseobacteraceae</taxon>
        <taxon>Actibacterium</taxon>
    </lineage>
</organism>
<dbReference type="PANTHER" id="PTHR43133:SF51">
    <property type="entry name" value="RNA POLYMERASE SIGMA FACTOR"/>
    <property type="match status" value="1"/>
</dbReference>
<dbReference type="GO" id="GO:0016987">
    <property type="term" value="F:sigma factor activity"/>
    <property type="evidence" value="ECO:0007669"/>
    <property type="project" value="UniProtKB-KW"/>
</dbReference>
<protein>
    <submittedName>
        <fullName evidence="8">ECF RNA polymerase sigma factor SigW</fullName>
    </submittedName>
</protein>
<keyword evidence="4" id="KW-0238">DNA-binding</keyword>
<dbReference type="InterPro" id="IPR036388">
    <property type="entry name" value="WH-like_DNA-bd_sf"/>
</dbReference>
<evidence type="ECO:0000256" key="4">
    <source>
        <dbReference type="ARBA" id="ARBA00023125"/>
    </source>
</evidence>
<dbReference type="Pfam" id="PF04542">
    <property type="entry name" value="Sigma70_r2"/>
    <property type="match status" value="1"/>
</dbReference>
<dbReference type="Pfam" id="PF04545">
    <property type="entry name" value="Sigma70_r4"/>
    <property type="match status" value="1"/>
</dbReference>
<keyword evidence="2" id="KW-0805">Transcription regulation</keyword>
<dbReference type="AlphaFoldDB" id="A0A238KRI7"/>
<dbReference type="NCBIfam" id="TIGR02937">
    <property type="entry name" value="sigma70-ECF"/>
    <property type="match status" value="1"/>
</dbReference>
<dbReference type="Proteomes" id="UP000202922">
    <property type="component" value="Unassembled WGS sequence"/>
</dbReference>
<dbReference type="InterPro" id="IPR014284">
    <property type="entry name" value="RNA_pol_sigma-70_dom"/>
</dbReference>
<feature type="domain" description="RNA polymerase sigma-70 region 4" evidence="7">
    <location>
        <begin position="124"/>
        <end position="172"/>
    </location>
</feature>
<dbReference type="InterPro" id="IPR007627">
    <property type="entry name" value="RNA_pol_sigma70_r2"/>
</dbReference>
<name>A0A238KRI7_9RHOB</name>
<dbReference type="InterPro" id="IPR007630">
    <property type="entry name" value="RNA_pol_sigma70_r4"/>
</dbReference>
<proteinExistence type="inferred from homology"/>
<dbReference type="InterPro" id="IPR013325">
    <property type="entry name" value="RNA_pol_sigma_r2"/>
</dbReference>
<dbReference type="CDD" id="cd06171">
    <property type="entry name" value="Sigma70_r4"/>
    <property type="match status" value="1"/>
</dbReference>
<evidence type="ECO:0000313" key="9">
    <source>
        <dbReference type="Proteomes" id="UP000202922"/>
    </source>
</evidence>
<dbReference type="InterPro" id="IPR013324">
    <property type="entry name" value="RNA_pol_sigma_r3/r4-like"/>
</dbReference>
<dbReference type="GO" id="GO:0003677">
    <property type="term" value="F:DNA binding"/>
    <property type="evidence" value="ECO:0007669"/>
    <property type="project" value="UniProtKB-KW"/>
</dbReference>
<dbReference type="InterPro" id="IPR039425">
    <property type="entry name" value="RNA_pol_sigma-70-like"/>
</dbReference>
<dbReference type="PANTHER" id="PTHR43133">
    <property type="entry name" value="RNA POLYMERASE ECF-TYPE SIGMA FACTO"/>
    <property type="match status" value="1"/>
</dbReference>